<organism evidence="1 2">
    <name type="scientific">Desulfonema ishimotonii</name>
    <dbReference type="NCBI Taxonomy" id="45657"/>
    <lineage>
        <taxon>Bacteria</taxon>
        <taxon>Pseudomonadati</taxon>
        <taxon>Thermodesulfobacteriota</taxon>
        <taxon>Desulfobacteria</taxon>
        <taxon>Desulfobacterales</taxon>
        <taxon>Desulfococcaceae</taxon>
        <taxon>Desulfonema</taxon>
    </lineage>
</organism>
<evidence type="ECO:0000313" key="2">
    <source>
        <dbReference type="Proteomes" id="UP000288096"/>
    </source>
</evidence>
<reference evidence="2" key="1">
    <citation type="submission" date="2017-11" db="EMBL/GenBank/DDBJ databases">
        <authorList>
            <person name="Watanabe M."/>
            <person name="Kojima H."/>
        </authorList>
    </citation>
    <scope>NUCLEOTIDE SEQUENCE [LARGE SCALE GENOMIC DNA]</scope>
    <source>
        <strain evidence="2">Tokyo 01</strain>
    </source>
</reference>
<protein>
    <submittedName>
        <fullName evidence="1">Uncharacterized protein</fullName>
    </submittedName>
</protein>
<dbReference type="RefSeq" id="WP_124328025.1">
    <property type="nucleotide sequence ID" value="NZ_BEXT01000001.1"/>
</dbReference>
<keyword evidence="2" id="KW-1185">Reference proteome</keyword>
<dbReference type="Proteomes" id="UP000288096">
    <property type="component" value="Unassembled WGS sequence"/>
</dbReference>
<accession>A0A401FUJ9</accession>
<dbReference type="SUPFAM" id="SSF48452">
    <property type="entry name" value="TPR-like"/>
    <property type="match status" value="1"/>
</dbReference>
<dbReference type="EMBL" id="BEXT01000001">
    <property type="protein sequence ID" value="GBC60630.1"/>
    <property type="molecule type" value="Genomic_DNA"/>
</dbReference>
<dbReference type="AlphaFoldDB" id="A0A401FUJ9"/>
<comment type="caution">
    <text evidence="1">The sequence shown here is derived from an EMBL/GenBank/DDBJ whole genome shotgun (WGS) entry which is preliminary data.</text>
</comment>
<dbReference type="InterPro" id="IPR011990">
    <property type="entry name" value="TPR-like_helical_dom_sf"/>
</dbReference>
<dbReference type="Gene3D" id="1.25.40.10">
    <property type="entry name" value="Tetratricopeptide repeat domain"/>
    <property type="match status" value="1"/>
</dbReference>
<reference evidence="2" key="2">
    <citation type="submission" date="2019-01" db="EMBL/GenBank/DDBJ databases">
        <title>Genome sequence of Desulfonema ishimotonii strain Tokyo 01.</title>
        <authorList>
            <person name="Fukui M."/>
        </authorList>
    </citation>
    <scope>NUCLEOTIDE SEQUENCE [LARGE SCALE GENOMIC DNA]</scope>
    <source>
        <strain evidence="2">Tokyo 01</strain>
    </source>
</reference>
<dbReference type="OrthoDB" id="5415075at2"/>
<name>A0A401FUJ9_9BACT</name>
<gene>
    <name evidence="1" type="ORF">DENIS_1587</name>
</gene>
<proteinExistence type="predicted"/>
<evidence type="ECO:0000313" key="1">
    <source>
        <dbReference type="EMBL" id="GBC60630.1"/>
    </source>
</evidence>
<sequence length="312" mass="34989">MDVKKQIKSLLNQADIYKAQGLLRDAKEKYVQAGRLIQKNQNIISNYKTLMSAISKKVKRLNTEILRLENEPVSRKMSAQVQNVIREKFAFSKDESKVELDGAIALAKFGQYERAIREFKALLLRENIRLEAAKNILRCYIASDLPDDSVKQYQQWFSGDFFTPEQLETLRVLLQNILDKRGIDVTLPTAADPKTYDVSQEAEGDASGPEIGDDEVLDISSVGILLTQGSDGGGKNYEYDVSFQSGNVINLLIPSTDKSFMDALEPEMVLEQVQFYSPIAMFDGKAVVVSKSEIESGPKEGNYSLDIRIKSL</sequence>